<dbReference type="CDD" id="cd03375">
    <property type="entry name" value="TPP_OGFOR"/>
    <property type="match status" value="1"/>
</dbReference>
<dbReference type="Proteomes" id="UP000253099">
    <property type="component" value="Unassembled WGS sequence"/>
</dbReference>
<dbReference type="SUPFAM" id="SSF52518">
    <property type="entry name" value="Thiamin diphosphate-binding fold (THDP-binding)"/>
    <property type="match status" value="1"/>
</dbReference>
<dbReference type="GO" id="GO:0030976">
    <property type="term" value="F:thiamine pyrophosphate binding"/>
    <property type="evidence" value="ECO:0007669"/>
    <property type="project" value="InterPro"/>
</dbReference>
<organism evidence="3 4">
    <name type="scientific">Candidatus Methanobinarius endosymbioticus</name>
    <dbReference type="NCBI Taxonomy" id="2006182"/>
    <lineage>
        <taxon>Archaea</taxon>
        <taxon>Methanobacteriati</taxon>
        <taxon>Methanobacteriota</taxon>
        <taxon>Methanomada group</taxon>
        <taxon>Methanobacteria</taxon>
        <taxon>Methanobacteriales</taxon>
        <taxon>Methanobacteriaceae</taxon>
        <taxon>Candidatus Methanobinarius</taxon>
    </lineage>
</organism>
<feature type="domain" description="Thiamine pyrophosphate enzyme TPP-binding" evidence="2">
    <location>
        <begin position="66"/>
        <end position="213"/>
    </location>
</feature>
<proteinExistence type="predicted"/>
<dbReference type="InterPro" id="IPR029061">
    <property type="entry name" value="THDP-binding"/>
</dbReference>
<dbReference type="GO" id="GO:0044272">
    <property type="term" value="P:sulfur compound biosynthetic process"/>
    <property type="evidence" value="ECO:0007669"/>
    <property type="project" value="UniProtKB-ARBA"/>
</dbReference>
<protein>
    <submittedName>
        <fullName evidence="3">2-oxoglutarate synthase subunit KorB</fullName>
        <ecNumber evidence="3">1.2.7.3</ecNumber>
    </submittedName>
</protein>
<sequence>MTEKNVNSNNKNIQTNENPFMKYLRKDRLPNIFCAGCGNGIVMNIFFKGMESADIDFDTLALVSGIGCSSRIPGYVKCDSLHTTHGRAITFATGLKVGNPDLNVVVFTGDGDAASIGGNHLIHGARKNINITVICVNNNIYGMTGGQISPTSPKGSFGTTAPYGARDKPFNLAELVSTAGATYVSRWTTVHPLQLSKSIKKALLNPGFSFVEIVSQCPTYFGRKNKLRTPVDMINAFKENSANIRKAAKMDEEELVGKIVVGEYVNNSRKELTENVRDLSVEQCCRNLAIKSAYQDKFED</sequence>
<dbReference type="Gene3D" id="3.40.50.970">
    <property type="match status" value="1"/>
</dbReference>
<keyword evidence="1 3" id="KW-0560">Oxidoreductase</keyword>
<dbReference type="GO" id="GO:0006082">
    <property type="term" value="P:organic acid metabolic process"/>
    <property type="evidence" value="ECO:0007669"/>
    <property type="project" value="UniProtKB-ARBA"/>
</dbReference>
<comment type="caution">
    <text evidence="3">The sequence shown here is derived from an EMBL/GenBank/DDBJ whole genome shotgun (WGS) entry which is preliminary data.</text>
</comment>
<evidence type="ECO:0000313" key="3">
    <source>
        <dbReference type="EMBL" id="RBQ23879.1"/>
    </source>
</evidence>
<dbReference type="GO" id="GO:0045333">
    <property type="term" value="P:cellular respiration"/>
    <property type="evidence" value="ECO:0007669"/>
    <property type="project" value="UniProtKB-ARBA"/>
</dbReference>
<accession>A0A366MEG1</accession>
<reference evidence="3 4" key="1">
    <citation type="submission" date="2018-06" db="EMBL/GenBank/DDBJ databases">
        <title>Genomic insight into two independent archaeal endosymbiosis events.</title>
        <authorList>
            <person name="Lind A.E."/>
            <person name="Lewis W.H."/>
            <person name="Spang A."/>
            <person name="Guy L."/>
            <person name="Embley M.T."/>
            <person name="Ettema T.J.G."/>
        </authorList>
    </citation>
    <scope>NUCLEOTIDE SEQUENCE [LARGE SCALE GENOMIC DNA]</scope>
    <source>
        <strain evidence="3">NOE</strain>
    </source>
</reference>
<dbReference type="AlphaFoldDB" id="A0A366MEG1"/>
<dbReference type="PANTHER" id="PTHR48084:SF1">
    <property type="entry name" value="2-OXOGLUTARATE SYNTHASE SUBUNIT KORB"/>
    <property type="match status" value="1"/>
</dbReference>
<keyword evidence="4" id="KW-1185">Reference proteome</keyword>
<dbReference type="InterPro" id="IPR051457">
    <property type="entry name" value="2-oxoacid:Fd_oxidoreductase"/>
</dbReference>
<gene>
    <name evidence="3" type="primary">korB</name>
    <name evidence="3" type="ORF">ALNOE001_06370</name>
</gene>
<dbReference type="PANTHER" id="PTHR48084">
    <property type="entry name" value="2-OXOGLUTARATE OXIDOREDUCTASE SUBUNIT KORB-RELATED"/>
    <property type="match status" value="1"/>
</dbReference>
<dbReference type="EC" id="1.2.7.3" evidence="3"/>
<evidence type="ECO:0000313" key="4">
    <source>
        <dbReference type="Proteomes" id="UP000253099"/>
    </source>
</evidence>
<name>A0A366MEG1_9EURY</name>
<dbReference type="InterPro" id="IPR011766">
    <property type="entry name" value="TPP_enzyme_TPP-bd"/>
</dbReference>
<evidence type="ECO:0000256" key="1">
    <source>
        <dbReference type="ARBA" id="ARBA00023002"/>
    </source>
</evidence>
<dbReference type="Pfam" id="PF02775">
    <property type="entry name" value="TPP_enzyme_C"/>
    <property type="match status" value="1"/>
</dbReference>
<dbReference type="GO" id="GO:0047553">
    <property type="term" value="F:2-oxoglutarate synthase activity"/>
    <property type="evidence" value="ECO:0007669"/>
    <property type="project" value="UniProtKB-EC"/>
</dbReference>
<evidence type="ECO:0000259" key="2">
    <source>
        <dbReference type="Pfam" id="PF02775"/>
    </source>
</evidence>
<dbReference type="EMBL" id="NIZT01000016">
    <property type="protein sequence ID" value="RBQ23879.1"/>
    <property type="molecule type" value="Genomic_DNA"/>
</dbReference>